<dbReference type="Proteomes" id="UP001597214">
    <property type="component" value="Unassembled WGS sequence"/>
</dbReference>
<evidence type="ECO:0000313" key="3">
    <source>
        <dbReference type="Proteomes" id="UP001597214"/>
    </source>
</evidence>
<reference evidence="3" key="1">
    <citation type="journal article" date="2019" name="Int. J. Syst. Evol. Microbiol.">
        <title>The Global Catalogue of Microorganisms (GCM) 10K type strain sequencing project: providing services to taxonomists for standard genome sequencing and annotation.</title>
        <authorList>
            <consortium name="The Broad Institute Genomics Platform"/>
            <consortium name="The Broad Institute Genome Sequencing Center for Infectious Disease"/>
            <person name="Wu L."/>
            <person name="Ma J."/>
        </authorList>
    </citation>
    <scope>NUCLEOTIDE SEQUENCE [LARGE SCALE GENOMIC DNA]</scope>
    <source>
        <strain evidence="3">CCUG 49339</strain>
    </source>
</reference>
<dbReference type="SUPFAM" id="SSF51695">
    <property type="entry name" value="PLC-like phosphodiesterases"/>
    <property type="match status" value="1"/>
</dbReference>
<dbReference type="PROSITE" id="PS51704">
    <property type="entry name" value="GP_PDE"/>
    <property type="match status" value="1"/>
</dbReference>
<proteinExistence type="predicted"/>
<protein>
    <submittedName>
        <fullName evidence="2">Glycerophosphodiester phosphodiesterase</fullName>
    </submittedName>
</protein>
<organism evidence="2 3">
    <name type="scientific">Bacillus salitolerans</name>
    <dbReference type="NCBI Taxonomy" id="1437434"/>
    <lineage>
        <taxon>Bacteria</taxon>
        <taxon>Bacillati</taxon>
        <taxon>Bacillota</taxon>
        <taxon>Bacilli</taxon>
        <taxon>Bacillales</taxon>
        <taxon>Bacillaceae</taxon>
        <taxon>Bacillus</taxon>
    </lineage>
</organism>
<gene>
    <name evidence="2" type="ORF">ACFSCX_20785</name>
</gene>
<dbReference type="InterPro" id="IPR030395">
    <property type="entry name" value="GP_PDE_dom"/>
</dbReference>
<dbReference type="Pfam" id="PF03009">
    <property type="entry name" value="GDPD"/>
    <property type="match status" value="1"/>
</dbReference>
<evidence type="ECO:0000313" key="2">
    <source>
        <dbReference type="EMBL" id="MFD1738952.1"/>
    </source>
</evidence>
<dbReference type="PANTHER" id="PTHR46211:SF1">
    <property type="entry name" value="GLYCEROPHOSPHODIESTER PHOSPHODIESTERASE, CYTOPLASMIC"/>
    <property type="match status" value="1"/>
</dbReference>
<dbReference type="PANTHER" id="PTHR46211">
    <property type="entry name" value="GLYCEROPHOSPHORYL DIESTER PHOSPHODIESTERASE"/>
    <property type="match status" value="1"/>
</dbReference>
<accession>A0ABW4LUY8</accession>
<keyword evidence="3" id="KW-1185">Reference proteome</keyword>
<evidence type="ECO:0000259" key="1">
    <source>
        <dbReference type="PROSITE" id="PS51704"/>
    </source>
</evidence>
<name>A0ABW4LUY8_9BACI</name>
<dbReference type="EMBL" id="JBHUEM010000052">
    <property type="protein sequence ID" value="MFD1738952.1"/>
    <property type="molecule type" value="Genomic_DNA"/>
</dbReference>
<dbReference type="RefSeq" id="WP_377930179.1">
    <property type="nucleotide sequence ID" value="NZ_JBHUEM010000052.1"/>
</dbReference>
<dbReference type="Gene3D" id="3.20.20.190">
    <property type="entry name" value="Phosphatidylinositol (PI) phosphodiesterase"/>
    <property type="match status" value="1"/>
</dbReference>
<sequence length="243" mass="27674">MICMAHRGWSSKAPENTLAAIQLALMEPKVTWIEIDVQLSKDGIPVVIHDFTLERTTNGVGPVHDLTLQQLQRLDAGSWFSPVFIDERIPSLSEVLHAVKGRCKLNIELKTAGDLYPSLAEKVVALIQEMNMEQEVVITSFDHEKIRRIKERNTNIQTGLIIWGKPTLLKEQLKETGATILSMAFPFLTQEFIEEMKKEEITIFAWTVDEEDHMKAVLQQDPSIYICTNYPDRLFNVNNLAIT</sequence>
<feature type="domain" description="GP-PDE" evidence="1">
    <location>
        <begin position="1"/>
        <end position="238"/>
    </location>
</feature>
<dbReference type="InterPro" id="IPR017946">
    <property type="entry name" value="PLC-like_Pdiesterase_TIM-brl"/>
</dbReference>
<comment type="caution">
    <text evidence="2">The sequence shown here is derived from an EMBL/GenBank/DDBJ whole genome shotgun (WGS) entry which is preliminary data.</text>
</comment>